<dbReference type="InterPro" id="IPR003439">
    <property type="entry name" value="ABC_transporter-like_ATP-bd"/>
</dbReference>
<reference evidence="11 12" key="1">
    <citation type="submission" date="2019-04" db="EMBL/GenBank/DDBJ databases">
        <authorList>
            <consortium name="Pathogen Informatics"/>
        </authorList>
    </citation>
    <scope>NUCLEOTIDE SEQUENCE [LARGE SCALE GENOMIC DNA]</scope>
    <source>
        <strain evidence="11 12">NCTC9185</strain>
    </source>
</reference>
<protein>
    <recommendedName>
        <fullName evidence="8">ABC-type dipeptide transporter</fullName>
        <ecNumber evidence="8">7.4.2.9</ecNumber>
    </recommendedName>
</protein>
<dbReference type="EC" id="7.4.2.9" evidence="8"/>
<dbReference type="Proteomes" id="UP000339249">
    <property type="component" value="Unassembled WGS sequence"/>
</dbReference>
<dbReference type="PANTHER" id="PTHR43297:SF2">
    <property type="entry name" value="DIPEPTIDE TRANSPORT ATP-BINDING PROTEIN DPPD"/>
    <property type="match status" value="1"/>
</dbReference>
<dbReference type="SUPFAM" id="SSF52540">
    <property type="entry name" value="P-loop containing nucleoside triphosphate hydrolases"/>
    <property type="match status" value="1"/>
</dbReference>
<name>A0A4U9DAT6_RAOTE</name>
<dbReference type="InterPro" id="IPR003593">
    <property type="entry name" value="AAA+_ATPase"/>
</dbReference>
<dbReference type="InterPro" id="IPR050388">
    <property type="entry name" value="ABC_Ni/Peptide_Import"/>
</dbReference>
<evidence type="ECO:0000256" key="9">
    <source>
        <dbReference type="ARBA" id="ARBA00047356"/>
    </source>
</evidence>
<dbReference type="GO" id="GO:0005886">
    <property type="term" value="C:plasma membrane"/>
    <property type="evidence" value="ECO:0007669"/>
    <property type="project" value="UniProtKB-SubCell"/>
</dbReference>
<evidence type="ECO:0000256" key="6">
    <source>
        <dbReference type="ARBA" id="ARBA00022840"/>
    </source>
</evidence>
<keyword evidence="7" id="KW-0472">Membrane</keyword>
<evidence type="ECO:0000256" key="2">
    <source>
        <dbReference type="ARBA" id="ARBA00005417"/>
    </source>
</evidence>
<dbReference type="AlphaFoldDB" id="A0A4U9DAT6"/>
<organism evidence="11 12">
    <name type="scientific">Raoultella terrigena</name>
    <name type="common">Klebsiella terrigena</name>
    <dbReference type="NCBI Taxonomy" id="577"/>
    <lineage>
        <taxon>Bacteria</taxon>
        <taxon>Pseudomonadati</taxon>
        <taxon>Pseudomonadota</taxon>
        <taxon>Gammaproteobacteria</taxon>
        <taxon>Enterobacterales</taxon>
        <taxon>Enterobacteriaceae</taxon>
        <taxon>Klebsiella/Raoultella group</taxon>
        <taxon>Raoultella</taxon>
    </lineage>
</organism>
<evidence type="ECO:0000256" key="3">
    <source>
        <dbReference type="ARBA" id="ARBA00022448"/>
    </source>
</evidence>
<dbReference type="PANTHER" id="PTHR43297">
    <property type="entry name" value="OLIGOPEPTIDE TRANSPORT ATP-BINDING PROTEIN APPD"/>
    <property type="match status" value="1"/>
</dbReference>
<feature type="domain" description="ABC transporter" evidence="10">
    <location>
        <begin position="6"/>
        <end position="250"/>
    </location>
</feature>
<dbReference type="GO" id="GO:0016887">
    <property type="term" value="F:ATP hydrolysis activity"/>
    <property type="evidence" value="ECO:0007669"/>
    <property type="project" value="InterPro"/>
</dbReference>
<sequence length="301" mass="32727">MTDIRLNVQGLSIDYPSARVVNDLSFTLGNERLALVGESGSGKSMTARALMGLVRRPGVVSAGALNVLGHDALTLSSRGWRALRGNDMAMVLQDPRYALNPVLSIQAQLEEALTLHQRLNRRQRLEAVKAAVAAVGLDLPVLARYPGELSGGMGQRVMIALALLNNPKVLIADEPTSALDARLRNQILELLVEPVRAAPDGDAADQPRPAAGRRALPSGVLVMYQGAQVDGMAARDLPAATHPYTRTLWTCRPTRRPTAGYCRPSTEINLLRRRRMTVVNLAGVTGHFRRLNGGFRRQLQR</sequence>
<dbReference type="PROSITE" id="PS50893">
    <property type="entry name" value="ABC_TRANSPORTER_2"/>
    <property type="match status" value="1"/>
</dbReference>
<accession>A0A4U9DAT6</accession>
<evidence type="ECO:0000256" key="1">
    <source>
        <dbReference type="ARBA" id="ARBA00004417"/>
    </source>
</evidence>
<evidence type="ECO:0000256" key="5">
    <source>
        <dbReference type="ARBA" id="ARBA00022741"/>
    </source>
</evidence>
<evidence type="ECO:0000256" key="7">
    <source>
        <dbReference type="ARBA" id="ARBA00023136"/>
    </source>
</evidence>
<comment type="catalytic activity">
    <reaction evidence="9">
        <text>a dipeptide(out) + ATP + H2O = a dipeptide(in) + ADP + phosphate + H(+)</text>
        <dbReference type="Rhea" id="RHEA:23120"/>
        <dbReference type="ChEBI" id="CHEBI:15377"/>
        <dbReference type="ChEBI" id="CHEBI:15378"/>
        <dbReference type="ChEBI" id="CHEBI:30616"/>
        <dbReference type="ChEBI" id="CHEBI:43474"/>
        <dbReference type="ChEBI" id="CHEBI:90799"/>
        <dbReference type="ChEBI" id="CHEBI:456216"/>
        <dbReference type="EC" id="7.4.2.9"/>
    </reaction>
</comment>
<gene>
    <name evidence="11" type="primary">gsiA_31</name>
    <name evidence="11" type="ORF">NCTC9185_06919</name>
</gene>
<keyword evidence="3" id="KW-0813">Transport</keyword>
<proteinExistence type="inferred from homology"/>
<dbReference type="EMBL" id="CABDVU010000001">
    <property type="protein sequence ID" value="VTN14851.1"/>
    <property type="molecule type" value="Genomic_DNA"/>
</dbReference>
<evidence type="ECO:0000313" key="11">
    <source>
        <dbReference type="EMBL" id="VTN14851.1"/>
    </source>
</evidence>
<evidence type="ECO:0000256" key="8">
    <source>
        <dbReference type="ARBA" id="ARBA00038852"/>
    </source>
</evidence>
<evidence type="ECO:0000259" key="10">
    <source>
        <dbReference type="PROSITE" id="PS50893"/>
    </source>
</evidence>
<dbReference type="InterPro" id="IPR027417">
    <property type="entry name" value="P-loop_NTPase"/>
</dbReference>
<keyword evidence="5" id="KW-0547">Nucleotide-binding</keyword>
<dbReference type="GO" id="GO:0005524">
    <property type="term" value="F:ATP binding"/>
    <property type="evidence" value="ECO:0007669"/>
    <property type="project" value="UniProtKB-KW"/>
</dbReference>
<evidence type="ECO:0000256" key="4">
    <source>
        <dbReference type="ARBA" id="ARBA00022475"/>
    </source>
</evidence>
<keyword evidence="11" id="KW-0378">Hydrolase</keyword>
<dbReference type="SMART" id="SM00382">
    <property type="entry name" value="AAA"/>
    <property type="match status" value="1"/>
</dbReference>
<comment type="similarity">
    <text evidence="2">Belongs to the ABC transporter superfamily.</text>
</comment>
<comment type="subcellular location">
    <subcellularLocation>
        <location evidence="1">Cell inner membrane</location>
        <topology evidence="1">Peripheral membrane protein</topology>
    </subcellularLocation>
</comment>
<dbReference type="Pfam" id="PF00005">
    <property type="entry name" value="ABC_tran"/>
    <property type="match status" value="1"/>
</dbReference>
<keyword evidence="6 11" id="KW-0067">ATP-binding</keyword>
<dbReference type="Gene3D" id="3.40.50.300">
    <property type="entry name" value="P-loop containing nucleotide triphosphate hydrolases"/>
    <property type="match status" value="1"/>
</dbReference>
<dbReference type="CDD" id="cd03257">
    <property type="entry name" value="ABC_NikE_OppD_transporters"/>
    <property type="match status" value="1"/>
</dbReference>
<keyword evidence="4" id="KW-1003">Cell membrane</keyword>
<evidence type="ECO:0000313" key="12">
    <source>
        <dbReference type="Proteomes" id="UP000339249"/>
    </source>
</evidence>